<dbReference type="Gene3D" id="3.30.160.60">
    <property type="entry name" value="Classic Zinc Finger"/>
    <property type="match status" value="1"/>
</dbReference>
<proteinExistence type="predicted"/>
<sequence>HELKRERSVEDRRRREARTKAEKKRVQCGKCGKSFCDKGALKIHNSAVHLREMHKYALVLLGWVGWRPPPSTRAVCGGGPPPSLR</sequence>
<keyword evidence="1" id="KW-0862">Zinc</keyword>
<feature type="domain" description="C2H2-type" evidence="3">
    <location>
        <begin position="26"/>
        <end position="54"/>
    </location>
</feature>
<evidence type="ECO:0000256" key="1">
    <source>
        <dbReference type="PROSITE-ProRule" id="PRU00042"/>
    </source>
</evidence>
<dbReference type="InterPro" id="IPR036236">
    <property type="entry name" value="Znf_C2H2_sf"/>
</dbReference>
<reference evidence="4" key="1">
    <citation type="submission" date="2014-05" db="EMBL/GenBank/DDBJ databases">
        <title>The genome and life-stage specific transcriptomes of Globodera pallida elucidate key aspects of plant parasitism by a cyst nematode.</title>
        <authorList>
            <person name="Cotton J.A."/>
            <person name="Lilley C.J."/>
            <person name="Jones L.M."/>
            <person name="Kikuchi T."/>
            <person name="Reid A.J."/>
            <person name="Thorpe P."/>
            <person name="Tsai I.J."/>
            <person name="Beasley H."/>
            <person name="Blok V."/>
            <person name="Cock P.J.A."/>
            <person name="Van den Akker S.E."/>
            <person name="Holroyd N."/>
            <person name="Hunt M."/>
            <person name="Mantelin S."/>
            <person name="Naghra H."/>
            <person name="Pain A."/>
            <person name="Palomares-Rius J.E."/>
            <person name="Zarowiecki M."/>
            <person name="Berriman M."/>
            <person name="Jones J.T."/>
            <person name="Urwin P.E."/>
        </authorList>
    </citation>
    <scope>NUCLEOTIDE SEQUENCE [LARGE SCALE GENOMIC DNA]</scope>
    <source>
        <strain evidence="4">Lindley</strain>
    </source>
</reference>
<dbReference type="Proteomes" id="UP000050741">
    <property type="component" value="Unassembled WGS sequence"/>
</dbReference>
<accession>A0A183CU17</accession>
<dbReference type="AlphaFoldDB" id="A0A183CU17"/>
<feature type="region of interest" description="Disordered" evidence="2">
    <location>
        <begin position="1"/>
        <end position="22"/>
    </location>
</feature>
<dbReference type="SUPFAM" id="SSF57667">
    <property type="entry name" value="beta-beta-alpha zinc fingers"/>
    <property type="match status" value="1"/>
</dbReference>
<dbReference type="PROSITE" id="PS50157">
    <property type="entry name" value="ZINC_FINGER_C2H2_2"/>
    <property type="match status" value="1"/>
</dbReference>
<dbReference type="WBParaSite" id="GPLIN_001637500">
    <property type="protein sequence ID" value="GPLIN_001637500"/>
    <property type="gene ID" value="GPLIN_001637500"/>
</dbReference>
<keyword evidence="4" id="KW-1185">Reference proteome</keyword>
<dbReference type="GO" id="GO:0005634">
    <property type="term" value="C:nucleus"/>
    <property type="evidence" value="ECO:0007669"/>
    <property type="project" value="TreeGrafter"/>
</dbReference>
<dbReference type="GO" id="GO:0006355">
    <property type="term" value="P:regulation of DNA-templated transcription"/>
    <property type="evidence" value="ECO:0007669"/>
    <property type="project" value="TreeGrafter"/>
</dbReference>
<reference evidence="5" key="2">
    <citation type="submission" date="2016-06" db="UniProtKB">
        <authorList>
            <consortium name="WormBaseParasite"/>
        </authorList>
    </citation>
    <scope>IDENTIFICATION</scope>
</reference>
<evidence type="ECO:0000313" key="5">
    <source>
        <dbReference type="WBParaSite" id="GPLIN_001637500"/>
    </source>
</evidence>
<keyword evidence="1" id="KW-0479">Metal-binding</keyword>
<evidence type="ECO:0000313" key="4">
    <source>
        <dbReference type="Proteomes" id="UP000050741"/>
    </source>
</evidence>
<evidence type="ECO:0000256" key="2">
    <source>
        <dbReference type="SAM" id="MobiDB-lite"/>
    </source>
</evidence>
<dbReference type="PROSITE" id="PS00028">
    <property type="entry name" value="ZINC_FINGER_C2H2_1"/>
    <property type="match status" value="1"/>
</dbReference>
<name>A0A183CU17_GLOPA</name>
<dbReference type="InterPro" id="IPR040436">
    <property type="entry name" value="Disconnected-like"/>
</dbReference>
<dbReference type="InterPro" id="IPR013087">
    <property type="entry name" value="Znf_C2H2_type"/>
</dbReference>
<protein>
    <submittedName>
        <fullName evidence="5">C2H2-type domain-containing protein</fullName>
    </submittedName>
</protein>
<dbReference type="GO" id="GO:0008270">
    <property type="term" value="F:zinc ion binding"/>
    <property type="evidence" value="ECO:0007669"/>
    <property type="project" value="UniProtKB-KW"/>
</dbReference>
<organism evidence="4 5">
    <name type="scientific">Globodera pallida</name>
    <name type="common">Potato cyst nematode worm</name>
    <name type="synonym">Heterodera pallida</name>
    <dbReference type="NCBI Taxonomy" id="36090"/>
    <lineage>
        <taxon>Eukaryota</taxon>
        <taxon>Metazoa</taxon>
        <taxon>Ecdysozoa</taxon>
        <taxon>Nematoda</taxon>
        <taxon>Chromadorea</taxon>
        <taxon>Rhabditida</taxon>
        <taxon>Tylenchina</taxon>
        <taxon>Tylenchomorpha</taxon>
        <taxon>Tylenchoidea</taxon>
        <taxon>Heteroderidae</taxon>
        <taxon>Heteroderinae</taxon>
        <taxon>Globodera</taxon>
    </lineage>
</organism>
<evidence type="ECO:0000259" key="3">
    <source>
        <dbReference type="PROSITE" id="PS50157"/>
    </source>
</evidence>
<dbReference type="PANTHER" id="PTHR15021:SF0">
    <property type="entry name" value="DISCO-RELATED, ISOFORM A-RELATED"/>
    <property type="match status" value="1"/>
</dbReference>
<keyword evidence="1" id="KW-0863">Zinc-finger</keyword>
<feature type="compositionally biased region" description="Basic and acidic residues" evidence="2">
    <location>
        <begin position="1"/>
        <end position="20"/>
    </location>
</feature>
<dbReference type="PANTHER" id="PTHR15021">
    <property type="entry name" value="DISCONNECTED-RELATED"/>
    <property type="match status" value="1"/>
</dbReference>